<keyword evidence="3" id="KW-1185">Reference proteome</keyword>
<dbReference type="EMBL" id="FNID01000009">
    <property type="protein sequence ID" value="SDM99338.1"/>
    <property type="molecule type" value="Genomic_DNA"/>
</dbReference>
<sequence>MDNAPLEKMKAVGQYRSIYNELLHINLPCTSIYQSEGLQVHIYKRHPECMQYLSKIPEIISCPDFVGTNSDEPDSIEFVKIYDKNILLAVKLDIDHNYLYVASLFDISQGKIERRLFTGRLKRLLPGALDSL</sequence>
<dbReference type="InterPro" id="IPR041301">
    <property type="entry name" value="PBECR3"/>
</dbReference>
<organism evidence="2 3">
    <name type="scientific">Acetanaerobacterium elongatum</name>
    <dbReference type="NCBI Taxonomy" id="258515"/>
    <lineage>
        <taxon>Bacteria</taxon>
        <taxon>Bacillati</taxon>
        <taxon>Bacillota</taxon>
        <taxon>Clostridia</taxon>
        <taxon>Eubacteriales</taxon>
        <taxon>Oscillospiraceae</taxon>
        <taxon>Acetanaerobacterium</taxon>
    </lineage>
</organism>
<feature type="domain" description="Phage-Barnase-EndoU-ColicinE5/D-RelE like nuclease 3" evidence="1">
    <location>
        <begin position="10"/>
        <end position="113"/>
    </location>
</feature>
<accession>A0A1G9XRE5</accession>
<protein>
    <recommendedName>
        <fullName evidence="1">Phage-Barnase-EndoU-ColicinE5/D-RelE like nuclease 3 domain-containing protein</fullName>
    </recommendedName>
</protein>
<evidence type="ECO:0000259" key="1">
    <source>
        <dbReference type="Pfam" id="PF18812"/>
    </source>
</evidence>
<dbReference type="RefSeq" id="WP_242871688.1">
    <property type="nucleotide sequence ID" value="NZ_FNID01000009.1"/>
</dbReference>
<evidence type="ECO:0000313" key="2">
    <source>
        <dbReference type="EMBL" id="SDM99338.1"/>
    </source>
</evidence>
<reference evidence="2 3" key="1">
    <citation type="submission" date="2016-10" db="EMBL/GenBank/DDBJ databases">
        <authorList>
            <person name="de Groot N.N."/>
        </authorList>
    </citation>
    <scope>NUCLEOTIDE SEQUENCE [LARGE SCALE GENOMIC DNA]</scope>
    <source>
        <strain evidence="2 3">CGMCC 1.5012</strain>
    </source>
</reference>
<dbReference type="STRING" id="258515.SAMN05192585_10923"/>
<gene>
    <name evidence="2" type="ORF">SAMN05192585_10923</name>
</gene>
<dbReference type="AlphaFoldDB" id="A0A1G9XRE5"/>
<name>A0A1G9XRE5_9FIRM</name>
<evidence type="ECO:0000313" key="3">
    <source>
        <dbReference type="Proteomes" id="UP000199182"/>
    </source>
</evidence>
<proteinExistence type="predicted"/>
<dbReference type="Pfam" id="PF18812">
    <property type="entry name" value="PBECR3"/>
    <property type="match status" value="1"/>
</dbReference>
<dbReference type="Proteomes" id="UP000199182">
    <property type="component" value="Unassembled WGS sequence"/>
</dbReference>